<accession>A0ABV4XYG3</accession>
<dbReference type="InterPro" id="IPR001638">
    <property type="entry name" value="Solute-binding_3/MltF_N"/>
</dbReference>
<dbReference type="Pfam" id="PF00528">
    <property type="entry name" value="BPD_transp_1"/>
    <property type="match status" value="1"/>
</dbReference>
<evidence type="ECO:0000256" key="8">
    <source>
        <dbReference type="ARBA" id="ARBA00023136"/>
    </source>
</evidence>
<dbReference type="PANTHER" id="PTHR35936:SF17">
    <property type="entry name" value="ARGININE-BINDING EXTRACELLULAR PROTEIN ARTP"/>
    <property type="match status" value="1"/>
</dbReference>
<feature type="transmembrane region" description="Helical" evidence="9">
    <location>
        <begin position="546"/>
        <end position="575"/>
    </location>
</feature>
<dbReference type="NCBIfam" id="TIGR01726">
    <property type="entry name" value="HEQRo_perm_3TM"/>
    <property type="match status" value="1"/>
</dbReference>
<dbReference type="InterPro" id="IPR035906">
    <property type="entry name" value="MetI-like_sf"/>
</dbReference>
<comment type="similarity">
    <text evidence="9">Belongs to the binding-protein-dependent transport system permease family.</text>
</comment>
<evidence type="ECO:0000256" key="7">
    <source>
        <dbReference type="ARBA" id="ARBA00022989"/>
    </source>
</evidence>
<feature type="domain" description="ABC transmembrane type-1" evidence="10">
    <location>
        <begin position="551"/>
        <end position="740"/>
    </location>
</feature>
<keyword evidence="7 9" id="KW-1133">Transmembrane helix</keyword>
<keyword evidence="8 9" id="KW-0472">Membrane</keyword>
<proteinExistence type="inferred from homology"/>
<keyword evidence="12" id="KW-1185">Reference proteome</keyword>
<evidence type="ECO:0000256" key="4">
    <source>
        <dbReference type="ARBA" id="ARBA00022475"/>
    </source>
</evidence>
<gene>
    <name evidence="11" type="ORF">ACE1CI_28010</name>
</gene>
<reference evidence="11 12" key="1">
    <citation type="submission" date="2024-09" db="EMBL/GenBank/DDBJ databases">
        <title>Floridaenema gen nov. (Aerosakkonemataceae, Aerosakkonematales ord. nov., Cyanobacteria) from benthic tropical and subtropical fresh waters, with the description of four new species.</title>
        <authorList>
            <person name="Moretto J.A."/>
            <person name="Berthold D.E."/>
            <person name="Lefler F.W."/>
            <person name="Huang I.-S."/>
            <person name="Laughinghouse H. IV."/>
        </authorList>
    </citation>
    <scope>NUCLEOTIDE SEQUENCE [LARGE SCALE GENOMIC DNA]</scope>
    <source>
        <strain evidence="11 12">BLCC-F50</strain>
    </source>
</reference>
<dbReference type="SUPFAM" id="SSF161098">
    <property type="entry name" value="MetI-like"/>
    <property type="match status" value="1"/>
</dbReference>
<dbReference type="PROSITE" id="PS50928">
    <property type="entry name" value="ABC_TM1"/>
    <property type="match status" value="1"/>
</dbReference>
<comment type="subcellular location">
    <subcellularLocation>
        <location evidence="1 9">Cell membrane</location>
        <topology evidence="1 9">Multi-pass membrane protein</topology>
    </subcellularLocation>
</comment>
<evidence type="ECO:0000313" key="11">
    <source>
        <dbReference type="EMBL" id="MFB2896775.1"/>
    </source>
</evidence>
<evidence type="ECO:0000256" key="2">
    <source>
        <dbReference type="ARBA" id="ARBA00010333"/>
    </source>
</evidence>
<organism evidence="11 12">
    <name type="scientific">Floridaenema flaviceps BLCC-F50</name>
    <dbReference type="NCBI Taxonomy" id="3153642"/>
    <lineage>
        <taxon>Bacteria</taxon>
        <taxon>Bacillati</taxon>
        <taxon>Cyanobacteriota</taxon>
        <taxon>Cyanophyceae</taxon>
        <taxon>Oscillatoriophycideae</taxon>
        <taxon>Aerosakkonematales</taxon>
        <taxon>Aerosakkonemataceae</taxon>
        <taxon>Floridanema</taxon>
        <taxon>Floridanema flaviceps</taxon>
    </lineage>
</organism>
<dbReference type="PANTHER" id="PTHR35936">
    <property type="entry name" value="MEMBRANE-BOUND LYTIC MUREIN TRANSGLYCOSYLASE F"/>
    <property type="match status" value="1"/>
</dbReference>
<dbReference type="Proteomes" id="UP001576784">
    <property type="component" value="Unassembled WGS sequence"/>
</dbReference>
<evidence type="ECO:0000256" key="5">
    <source>
        <dbReference type="ARBA" id="ARBA00022692"/>
    </source>
</evidence>
<dbReference type="RefSeq" id="WP_413266396.1">
    <property type="nucleotide sequence ID" value="NZ_JBHFNR010000215.1"/>
</dbReference>
<dbReference type="SUPFAM" id="SSF53850">
    <property type="entry name" value="Periplasmic binding protein-like II"/>
    <property type="match status" value="2"/>
</dbReference>
<evidence type="ECO:0000256" key="3">
    <source>
        <dbReference type="ARBA" id="ARBA00022448"/>
    </source>
</evidence>
<comment type="caution">
    <text evidence="11">The sequence shown here is derived from an EMBL/GenBank/DDBJ whole genome shotgun (WGS) entry which is preliminary data.</text>
</comment>
<keyword evidence="4" id="KW-1003">Cell membrane</keyword>
<dbReference type="InterPro" id="IPR018313">
    <property type="entry name" value="SBP_3_CS"/>
</dbReference>
<name>A0ABV4XYG3_9CYAN</name>
<dbReference type="InterPro" id="IPR001320">
    <property type="entry name" value="Iontro_rcpt_C"/>
</dbReference>
<sequence>MFRKKWLMAILFIATLVISLIVGNLRSDYVTAQDAGKKLVMVTSADYPPYQFRKTDSGNSEIVGFDIDIAKYIAQKLGYKLEIRDVDFSGIIPALQSGRADFAMSGMTPTAERKKNVAFSDLYYEAKNTIVSQKTSDLKNPADLAGKKVGVELGTTQEKTAKSLKDVQVVALNRPGSIIQELKSKRLDAAILEDTVAKGYVANNPELIYEPIPTSSEEAGSAIAFPKNSPLVNSFNQVLREMKQNGELQKLITKWFGNDGEKLSSYQANNDVATAATPSNIAVAQNPPNPQNAPNTGRKLIMVTSADYPPYEFRKTGGGAGGEIIGFDVDIAKYITRELGYELEIRDTDFSGIIPALQSGRANFAMAGMTPTPERLKNVDFSTIYYEAKNTIVSKKGSNLTTIASLAGKKVGVQLGSTQEKFAKEKIKGAKIVALNKTGDLIQEIKSNRIVAAIIEDTIAKGFIANNPDLEFTTIPNSSEEAGSAIAFPKGSPLVQPFNKVLQQMKQNGEIDALVKKWFENQGGNQAAEEQKKPSSFETAWASIPFIAQGIIVTLQFTLISAFFGFLWGIVLALFKISTIKPLNLFAKGYTSVFRGTPLLLQIALVYYATPQLTGYDIPALLAGVITFTLNSGAYISETIRGGILAVDKGQREAALSLGVPYQPMMKDIILPQAVKNILPSLVNESIALLKDSSLVSTIGVVDVLRRAQIVGAEKYIYFEPLLVAGLIYYVLVMLLTWGGSKLERRLQRSA</sequence>
<evidence type="ECO:0000259" key="10">
    <source>
        <dbReference type="PROSITE" id="PS50928"/>
    </source>
</evidence>
<dbReference type="InterPro" id="IPR000515">
    <property type="entry name" value="MetI-like"/>
</dbReference>
<feature type="transmembrane region" description="Helical" evidence="9">
    <location>
        <begin position="716"/>
        <end position="738"/>
    </location>
</feature>
<dbReference type="Pfam" id="PF00497">
    <property type="entry name" value="SBP_bac_3"/>
    <property type="match status" value="2"/>
</dbReference>
<dbReference type="SMART" id="SM00079">
    <property type="entry name" value="PBPe"/>
    <property type="match status" value="1"/>
</dbReference>
<evidence type="ECO:0000256" key="9">
    <source>
        <dbReference type="RuleBase" id="RU363032"/>
    </source>
</evidence>
<protein>
    <submittedName>
        <fullName evidence="11">ABC transporter substrate-binding protein/permease</fullName>
    </submittedName>
</protein>
<evidence type="ECO:0000256" key="6">
    <source>
        <dbReference type="ARBA" id="ARBA00022729"/>
    </source>
</evidence>
<keyword evidence="3 9" id="KW-0813">Transport</keyword>
<dbReference type="InterPro" id="IPR010065">
    <property type="entry name" value="AA_ABC_transptr_permease_3TM"/>
</dbReference>
<dbReference type="SMART" id="SM00062">
    <property type="entry name" value="PBPb"/>
    <property type="match status" value="2"/>
</dbReference>
<dbReference type="Gene3D" id="1.10.3720.10">
    <property type="entry name" value="MetI-like"/>
    <property type="match status" value="1"/>
</dbReference>
<evidence type="ECO:0000313" key="12">
    <source>
        <dbReference type="Proteomes" id="UP001576784"/>
    </source>
</evidence>
<keyword evidence="5 9" id="KW-0812">Transmembrane</keyword>
<evidence type="ECO:0000256" key="1">
    <source>
        <dbReference type="ARBA" id="ARBA00004651"/>
    </source>
</evidence>
<comment type="similarity">
    <text evidence="2">Belongs to the bacterial solute-binding protein 3 family.</text>
</comment>
<dbReference type="EMBL" id="JBHFNR010000215">
    <property type="protein sequence ID" value="MFB2896775.1"/>
    <property type="molecule type" value="Genomic_DNA"/>
</dbReference>
<keyword evidence="6" id="KW-0732">Signal</keyword>
<dbReference type="PROSITE" id="PS01039">
    <property type="entry name" value="SBP_BACTERIAL_3"/>
    <property type="match status" value="1"/>
</dbReference>
<dbReference type="Gene3D" id="3.40.190.10">
    <property type="entry name" value="Periplasmic binding protein-like II"/>
    <property type="match status" value="4"/>
</dbReference>
<dbReference type="CDD" id="cd06261">
    <property type="entry name" value="TM_PBP2"/>
    <property type="match status" value="1"/>
</dbReference>